<sequence length="486" mass="52015">MGIVSLVYSVFEGPGVALDISALWRNVSQTCDALAKKLRIPQRAVPQARVGLPAPEDLRPTAIELDIRMTHAREIEVGRRRANRKVRRILASLLGMTIDASDAELKRIKAGLASRIAEVLTGLSGRLPGLASAKVQTESALSGFKVLNAVHDVPTARSALEWFATTLATALAEAVVNAHLFKGEMGFRDAFSFALGVGGAIALIGIAAGIGWAQFRRPQLERRIGGYGLFAVALGVVGFFMLGIAHYREALADKSADAAAMAQATMASAPFAPLTDTSLMPYLILNLAGFALVCWKSISMWGFLDLKRLERAAATATARFEAAKERARAQCNAARGLALDMVDRLLKVAEDHVEQGDALTAKAQEIRDDFLGDANAIADAAIAREQDYREAVEMVHPKRGSLTRFNADPPRIAVVPLAIDPGETDAQGSLLARLAKIRDAMPIMTDEIGTATDEAISRIGEMGAAAEEAARSNPRGRGDNILRFGR</sequence>
<dbReference type="Proteomes" id="UP000575241">
    <property type="component" value="Unassembled WGS sequence"/>
</dbReference>
<evidence type="ECO:0000313" key="3">
    <source>
        <dbReference type="EMBL" id="MBB4837515.1"/>
    </source>
</evidence>
<reference evidence="3 4" key="1">
    <citation type="submission" date="2020-08" db="EMBL/GenBank/DDBJ databases">
        <title>Functional genomics of gut bacteria from endangered species of beetles.</title>
        <authorList>
            <person name="Carlos-Shanley C."/>
        </authorList>
    </citation>
    <scope>NUCLEOTIDE SEQUENCE [LARGE SCALE GENOMIC DNA]</scope>
    <source>
        <strain evidence="3 4">S00224</strain>
    </source>
</reference>
<feature type="region of interest" description="Disordered" evidence="1">
    <location>
        <begin position="466"/>
        <end position="486"/>
    </location>
</feature>
<keyword evidence="2" id="KW-0472">Membrane</keyword>
<dbReference type="RefSeq" id="WP_184162188.1">
    <property type="nucleotide sequence ID" value="NZ_JACHLN010000001.1"/>
</dbReference>
<name>A0A7W7NPW7_9SPHN</name>
<comment type="caution">
    <text evidence="3">The sequence shown here is derived from an EMBL/GenBank/DDBJ whole genome shotgun (WGS) entry which is preliminary data.</text>
</comment>
<feature type="transmembrane region" description="Helical" evidence="2">
    <location>
        <begin position="279"/>
        <end position="298"/>
    </location>
</feature>
<keyword evidence="4" id="KW-1185">Reference proteome</keyword>
<evidence type="ECO:0000256" key="2">
    <source>
        <dbReference type="SAM" id="Phobius"/>
    </source>
</evidence>
<dbReference type="AlphaFoldDB" id="A0A7W7NPW7"/>
<dbReference type="EMBL" id="JACHLN010000001">
    <property type="protein sequence ID" value="MBB4837515.1"/>
    <property type="molecule type" value="Genomic_DNA"/>
</dbReference>
<keyword evidence="2" id="KW-0812">Transmembrane</keyword>
<keyword evidence="2" id="KW-1133">Transmembrane helix</keyword>
<proteinExistence type="predicted"/>
<feature type="transmembrane region" description="Helical" evidence="2">
    <location>
        <begin position="224"/>
        <end position="247"/>
    </location>
</feature>
<accession>A0A7W7NPW7</accession>
<protein>
    <submittedName>
        <fullName evidence="3">Uncharacterized protein</fullName>
    </submittedName>
</protein>
<gene>
    <name evidence="3" type="ORF">HNP52_000566</name>
</gene>
<evidence type="ECO:0000313" key="4">
    <source>
        <dbReference type="Proteomes" id="UP000575241"/>
    </source>
</evidence>
<organism evidence="3 4">
    <name type="scientific">Sphingomonas kyeonggiensis</name>
    <dbReference type="NCBI Taxonomy" id="1268553"/>
    <lineage>
        <taxon>Bacteria</taxon>
        <taxon>Pseudomonadati</taxon>
        <taxon>Pseudomonadota</taxon>
        <taxon>Alphaproteobacteria</taxon>
        <taxon>Sphingomonadales</taxon>
        <taxon>Sphingomonadaceae</taxon>
        <taxon>Sphingomonas</taxon>
    </lineage>
</organism>
<evidence type="ECO:0000256" key="1">
    <source>
        <dbReference type="SAM" id="MobiDB-lite"/>
    </source>
</evidence>
<feature type="transmembrane region" description="Helical" evidence="2">
    <location>
        <begin position="190"/>
        <end position="212"/>
    </location>
</feature>